<dbReference type="GO" id="GO:0016020">
    <property type="term" value="C:membrane"/>
    <property type="evidence" value="ECO:0007669"/>
    <property type="project" value="TreeGrafter"/>
</dbReference>
<evidence type="ECO:0000259" key="7">
    <source>
        <dbReference type="Pfam" id="PF00707"/>
    </source>
</evidence>
<dbReference type="InterPro" id="IPR019813">
    <property type="entry name" value="Translation_initiation_fac3_CS"/>
</dbReference>
<dbReference type="FunFam" id="3.10.20.80:FF:000001">
    <property type="entry name" value="Translation initiation factor IF-3"/>
    <property type="match status" value="1"/>
</dbReference>
<keyword evidence="4" id="KW-0963">Cytoplasm</keyword>
<evidence type="ECO:0000256" key="3">
    <source>
        <dbReference type="ARBA" id="ARBA00022917"/>
    </source>
</evidence>
<feature type="domain" description="Translation initiation factor 3 N-terminal" evidence="8">
    <location>
        <begin position="22"/>
        <end position="90"/>
    </location>
</feature>
<dbReference type="InterPro" id="IPR036788">
    <property type="entry name" value="T_IF-3_C_sf"/>
</dbReference>
<dbReference type="AlphaFoldDB" id="E0XX40"/>
<proteinExistence type="inferred from homology"/>
<dbReference type="InterPro" id="IPR019814">
    <property type="entry name" value="Translation_initiation_fac_3_N"/>
</dbReference>
<dbReference type="SUPFAM" id="SSF55200">
    <property type="entry name" value="Translation initiation factor IF3, C-terminal domain"/>
    <property type="match status" value="1"/>
</dbReference>
<dbReference type="EMBL" id="GU474906">
    <property type="protein sequence ID" value="ADI18981.1"/>
    <property type="molecule type" value="Genomic_DNA"/>
</dbReference>
<gene>
    <name evidence="4" type="primary">infC</name>
</gene>
<keyword evidence="3 4" id="KW-0648">Protein biosynthesis</keyword>
<dbReference type="GO" id="GO:0032790">
    <property type="term" value="P:ribosome disassembly"/>
    <property type="evidence" value="ECO:0007669"/>
    <property type="project" value="TreeGrafter"/>
</dbReference>
<feature type="domain" description="Translation initiation factor 3 C-terminal" evidence="7">
    <location>
        <begin position="98"/>
        <end position="182"/>
    </location>
</feature>
<comment type="subcellular location">
    <subcellularLocation>
        <location evidence="4 6">Cytoplasm</location>
    </subcellularLocation>
</comment>
<dbReference type="InterPro" id="IPR036787">
    <property type="entry name" value="T_IF-3_N_sf"/>
</dbReference>
<evidence type="ECO:0000256" key="2">
    <source>
        <dbReference type="ARBA" id="ARBA00022540"/>
    </source>
</evidence>
<dbReference type="PANTHER" id="PTHR10938">
    <property type="entry name" value="TRANSLATION INITIATION FACTOR IF-3"/>
    <property type="match status" value="1"/>
</dbReference>
<dbReference type="Pfam" id="PF05198">
    <property type="entry name" value="IF3_N"/>
    <property type="match status" value="1"/>
</dbReference>
<dbReference type="PANTHER" id="PTHR10938:SF0">
    <property type="entry name" value="TRANSLATION INITIATION FACTOR IF-3, MITOCHONDRIAL"/>
    <property type="match status" value="1"/>
</dbReference>
<comment type="similarity">
    <text evidence="1 4 6">Belongs to the IF-3 family.</text>
</comment>
<reference evidence="9" key="1">
    <citation type="journal article" date="2011" name="Environ. Microbiol.">
        <title>Time-series analyses of Monterey Bay coastal microbial picoplankton using a 'genome proxy' microarray.</title>
        <authorList>
            <person name="Rich V.I."/>
            <person name="Pham V.D."/>
            <person name="Eppley J."/>
            <person name="Shi Y."/>
            <person name="DeLong E.F."/>
        </authorList>
    </citation>
    <scope>NUCLEOTIDE SEQUENCE</scope>
</reference>
<keyword evidence="2 4" id="KW-0396">Initiation factor</keyword>
<dbReference type="InterPro" id="IPR019815">
    <property type="entry name" value="Translation_initiation_fac_3_C"/>
</dbReference>
<dbReference type="FunFam" id="3.30.110.10:FF:000001">
    <property type="entry name" value="Translation initiation factor IF-3"/>
    <property type="match status" value="1"/>
</dbReference>
<comment type="function">
    <text evidence="4 6">IF-3 binds to the 30S ribosomal subunit and shifts the equilibrium between 70S ribosomes and their 50S and 30S subunits in favor of the free subunits, thus enhancing the availability of 30S subunits on which protein synthesis initiation begins.</text>
</comment>
<dbReference type="PROSITE" id="PS00938">
    <property type="entry name" value="IF3"/>
    <property type="match status" value="1"/>
</dbReference>
<protein>
    <recommendedName>
        <fullName evidence="4 5">Translation initiation factor IF-3</fullName>
    </recommendedName>
</protein>
<evidence type="ECO:0000256" key="5">
    <source>
        <dbReference type="NCBIfam" id="TIGR00168"/>
    </source>
</evidence>
<dbReference type="Pfam" id="PF00707">
    <property type="entry name" value="IF3_C"/>
    <property type="match status" value="1"/>
</dbReference>
<organism evidence="9">
    <name type="scientific">uncultured delta proteobacterium HF0010_10I05</name>
    <dbReference type="NCBI Taxonomy" id="710822"/>
    <lineage>
        <taxon>Bacteria</taxon>
        <taxon>Deltaproteobacteria</taxon>
        <taxon>environmental samples</taxon>
    </lineage>
</organism>
<dbReference type="GO" id="GO:0005829">
    <property type="term" value="C:cytosol"/>
    <property type="evidence" value="ECO:0007669"/>
    <property type="project" value="TreeGrafter"/>
</dbReference>
<dbReference type="GO" id="GO:0043022">
    <property type="term" value="F:ribosome binding"/>
    <property type="evidence" value="ECO:0007669"/>
    <property type="project" value="UniProtKB-ARBA"/>
</dbReference>
<sequence length="186" mass="21045">MEATIGIRRSKAPNKQDDSIRVNDQITAPRIRLIDGEGGQVGVITVADALTRAQSDGLDLVEVSPKADPPVCRLMDYGKFKYQQSKRQHAAKVHQKVIHVKEVKLRPKIEDHDLQFKVRNALRFLEDGDKVKVNVVFMGREMAHKDLGLVLIERFQNMIGENGIVEQPVRNEGRSMFMILAPPKKK</sequence>
<evidence type="ECO:0000256" key="4">
    <source>
        <dbReference type="HAMAP-Rule" id="MF_00080"/>
    </source>
</evidence>
<evidence type="ECO:0000259" key="8">
    <source>
        <dbReference type="Pfam" id="PF05198"/>
    </source>
</evidence>
<evidence type="ECO:0000256" key="6">
    <source>
        <dbReference type="RuleBase" id="RU000646"/>
    </source>
</evidence>
<dbReference type="Gene3D" id="3.30.110.10">
    <property type="entry name" value="Translation initiation factor 3 (IF-3), C-terminal domain"/>
    <property type="match status" value="1"/>
</dbReference>
<dbReference type="SUPFAM" id="SSF54364">
    <property type="entry name" value="Translation initiation factor IF3, N-terminal domain"/>
    <property type="match status" value="1"/>
</dbReference>
<dbReference type="HAMAP" id="MF_00080">
    <property type="entry name" value="IF_3"/>
    <property type="match status" value="1"/>
</dbReference>
<dbReference type="NCBIfam" id="TIGR00168">
    <property type="entry name" value="infC"/>
    <property type="match status" value="1"/>
</dbReference>
<dbReference type="InterPro" id="IPR001288">
    <property type="entry name" value="Translation_initiation_fac_3"/>
</dbReference>
<accession>E0XX40</accession>
<comment type="subunit">
    <text evidence="4 6">Monomer.</text>
</comment>
<dbReference type="GO" id="GO:0003743">
    <property type="term" value="F:translation initiation factor activity"/>
    <property type="evidence" value="ECO:0007669"/>
    <property type="project" value="UniProtKB-UniRule"/>
</dbReference>
<dbReference type="Gene3D" id="3.10.20.80">
    <property type="entry name" value="Translation initiation factor 3 (IF-3), N-terminal domain"/>
    <property type="match status" value="1"/>
</dbReference>
<evidence type="ECO:0000313" key="9">
    <source>
        <dbReference type="EMBL" id="ADI18981.1"/>
    </source>
</evidence>
<name>E0XX40_9DELT</name>
<evidence type="ECO:0000256" key="1">
    <source>
        <dbReference type="ARBA" id="ARBA00005439"/>
    </source>
</evidence>